<dbReference type="InterPro" id="IPR039425">
    <property type="entry name" value="RNA_pol_sigma-70-like"/>
</dbReference>
<sequence>MSFNKETDITDWYTDYSDAIFKYIVMMTHDYQQAEDLTHDTFVKAYQSYHSFERNSSPKTWLYRIAHNVSIDAMRKRKPLFFFKNLFPTTDPAPLPEEVIQIKESSRELYQALSQLKVTYREVIILRKIKALSIQETADILQWSESKVKMTLKRGLEALEEQLIKEGIGHEKTI</sequence>
<dbReference type="Pfam" id="PF08281">
    <property type="entry name" value="Sigma70_r4_2"/>
    <property type="match status" value="1"/>
</dbReference>
<dbReference type="InterPro" id="IPR013325">
    <property type="entry name" value="RNA_pol_sigma_r2"/>
</dbReference>
<dbReference type="PANTHER" id="PTHR43133">
    <property type="entry name" value="RNA POLYMERASE ECF-TYPE SIGMA FACTO"/>
    <property type="match status" value="1"/>
</dbReference>
<dbReference type="InterPro" id="IPR013249">
    <property type="entry name" value="RNA_pol_sigma70_r4_t2"/>
</dbReference>
<keyword evidence="3" id="KW-0731">Sigma factor</keyword>
<organism evidence="7 8">
    <name type="scientific">Anaerobacillus alkaliphilus</name>
    <dbReference type="NCBI Taxonomy" id="1548597"/>
    <lineage>
        <taxon>Bacteria</taxon>
        <taxon>Bacillati</taxon>
        <taxon>Bacillota</taxon>
        <taxon>Bacilli</taxon>
        <taxon>Bacillales</taxon>
        <taxon>Bacillaceae</taxon>
        <taxon>Anaerobacillus</taxon>
    </lineage>
</organism>
<evidence type="ECO:0000259" key="5">
    <source>
        <dbReference type="Pfam" id="PF04542"/>
    </source>
</evidence>
<proteinExistence type="inferred from homology"/>
<feature type="domain" description="RNA polymerase sigma factor 70 region 4 type 2" evidence="6">
    <location>
        <begin position="107"/>
        <end position="159"/>
    </location>
</feature>
<evidence type="ECO:0000256" key="2">
    <source>
        <dbReference type="ARBA" id="ARBA00023015"/>
    </source>
</evidence>
<protein>
    <submittedName>
        <fullName evidence="7">RNA polymerase sigma factor</fullName>
    </submittedName>
</protein>
<dbReference type="EMBL" id="QOUX01000047">
    <property type="protein sequence ID" value="RXI96323.1"/>
    <property type="molecule type" value="Genomic_DNA"/>
</dbReference>
<evidence type="ECO:0000313" key="8">
    <source>
        <dbReference type="Proteomes" id="UP000290649"/>
    </source>
</evidence>
<dbReference type="Gene3D" id="1.10.1740.10">
    <property type="match status" value="1"/>
</dbReference>
<dbReference type="AlphaFoldDB" id="A0A4Q0VMB1"/>
<comment type="similarity">
    <text evidence="1">Belongs to the sigma-70 factor family. ECF subfamily.</text>
</comment>
<dbReference type="InterPro" id="IPR007627">
    <property type="entry name" value="RNA_pol_sigma70_r2"/>
</dbReference>
<evidence type="ECO:0000256" key="4">
    <source>
        <dbReference type="ARBA" id="ARBA00023163"/>
    </source>
</evidence>
<dbReference type="Gene3D" id="1.10.10.10">
    <property type="entry name" value="Winged helix-like DNA-binding domain superfamily/Winged helix DNA-binding domain"/>
    <property type="match status" value="1"/>
</dbReference>
<dbReference type="OrthoDB" id="306910at2"/>
<keyword evidence="2" id="KW-0805">Transcription regulation</keyword>
<dbReference type="Pfam" id="PF04542">
    <property type="entry name" value="Sigma70_r2"/>
    <property type="match status" value="1"/>
</dbReference>
<comment type="caution">
    <text evidence="7">The sequence shown here is derived from an EMBL/GenBank/DDBJ whole genome shotgun (WGS) entry which is preliminary data.</text>
</comment>
<accession>A0A4Q0VMB1</accession>
<dbReference type="PANTHER" id="PTHR43133:SF60">
    <property type="entry name" value="RNA POLYMERASE SIGMA FACTOR SIGV"/>
    <property type="match status" value="1"/>
</dbReference>
<dbReference type="SUPFAM" id="SSF88659">
    <property type="entry name" value="Sigma3 and sigma4 domains of RNA polymerase sigma factors"/>
    <property type="match status" value="1"/>
</dbReference>
<dbReference type="GO" id="GO:0016987">
    <property type="term" value="F:sigma factor activity"/>
    <property type="evidence" value="ECO:0007669"/>
    <property type="project" value="UniProtKB-KW"/>
</dbReference>
<dbReference type="SUPFAM" id="SSF88946">
    <property type="entry name" value="Sigma2 domain of RNA polymerase sigma factors"/>
    <property type="match status" value="1"/>
</dbReference>
<evidence type="ECO:0000259" key="6">
    <source>
        <dbReference type="Pfam" id="PF08281"/>
    </source>
</evidence>
<gene>
    <name evidence="7" type="ORF">DS745_21610</name>
</gene>
<dbReference type="RefSeq" id="WP_129080299.1">
    <property type="nucleotide sequence ID" value="NZ_QOUX01000047.1"/>
</dbReference>
<dbReference type="InterPro" id="IPR036388">
    <property type="entry name" value="WH-like_DNA-bd_sf"/>
</dbReference>
<name>A0A4Q0VMB1_9BACI</name>
<keyword evidence="4" id="KW-0804">Transcription</keyword>
<dbReference type="GO" id="GO:0003677">
    <property type="term" value="F:DNA binding"/>
    <property type="evidence" value="ECO:0007669"/>
    <property type="project" value="InterPro"/>
</dbReference>
<dbReference type="NCBIfam" id="TIGR02937">
    <property type="entry name" value="sigma70-ECF"/>
    <property type="match status" value="1"/>
</dbReference>
<dbReference type="CDD" id="cd06171">
    <property type="entry name" value="Sigma70_r4"/>
    <property type="match status" value="1"/>
</dbReference>
<evidence type="ECO:0000256" key="3">
    <source>
        <dbReference type="ARBA" id="ARBA00023082"/>
    </source>
</evidence>
<dbReference type="InterPro" id="IPR014284">
    <property type="entry name" value="RNA_pol_sigma-70_dom"/>
</dbReference>
<evidence type="ECO:0000313" key="7">
    <source>
        <dbReference type="EMBL" id="RXI96323.1"/>
    </source>
</evidence>
<dbReference type="InterPro" id="IPR013324">
    <property type="entry name" value="RNA_pol_sigma_r3/r4-like"/>
</dbReference>
<reference evidence="7 8" key="1">
    <citation type="journal article" date="2019" name="Int. J. Syst. Evol. Microbiol.">
        <title>Anaerobacillus alkaliphilus sp. nov., a novel alkaliphilic and moderately halophilic bacterium.</title>
        <authorList>
            <person name="Borsodi A.K."/>
            <person name="Aszalos J.M."/>
            <person name="Bihari P."/>
            <person name="Nagy I."/>
            <person name="Schumann P."/>
            <person name="Sproer C."/>
            <person name="Kovacs A.L."/>
            <person name="Boka K."/>
            <person name="Dobosy P."/>
            <person name="Ovari M."/>
            <person name="Szili-Kovacs T."/>
            <person name="Toth E."/>
        </authorList>
    </citation>
    <scope>NUCLEOTIDE SEQUENCE [LARGE SCALE GENOMIC DNA]</scope>
    <source>
        <strain evidence="7 8">B16-10</strain>
    </source>
</reference>
<evidence type="ECO:0000256" key="1">
    <source>
        <dbReference type="ARBA" id="ARBA00010641"/>
    </source>
</evidence>
<dbReference type="GO" id="GO:0006352">
    <property type="term" value="P:DNA-templated transcription initiation"/>
    <property type="evidence" value="ECO:0007669"/>
    <property type="project" value="InterPro"/>
</dbReference>
<feature type="domain" description="RNA polymerase sigma-70 region 2" evidence="5">
    <location>
        <begin position="13"/>
        <end position="78"/>
    </location>
</feature>
<keyword evidence="8" id="KW-1185">Reference proteome</keyword>
<dbReference type="Proteomes" id="UP000290649">
    <property type="component" value="Unassembled WGS sequence"/>
</dbReference>